<dbReference type="EMBL" id="LC528615">
    <property type="protein sequence ID" value="BCB22811.1"/>
    <property type="molecule type" value="Genomic_DNA"/>
</dbReference>
<dbReference type="GO" id="GO:0000271">
    <property type="term" value="P:polysaccharide biosynthetic process"/>
    <property type="evidence" value="ECO:0007669"/>
    <property type="project" value="UniProtKB-KW"/>
</dbReference>
<accession>A0A6S6I6F3</accession>
<evidence type="ECO:0000259" key="5">
    <source>
        <dbReference type="Pfam" id="PF17101"/>
    </source>
</evidence>
<evidence type="ECO:0000256" key="1">
    <source>
        <dbReference type="ARBA" id="ARBA00007583"/>
    </source>
</evidence>
<proteinExistence type="inferred from homology"/>
<reference evidence="6" key="1">
    <citation type="submission" date="2020-02" db="EMBL/GenBank/DDBJ databases">
        <title>Development of a multiplex PCR-based assay for rapid serotyping of Erysipelothrix species.</title>
        <authorList>
            <person name="Shimoji Y."/>
            <person name="Shiraiwa K."/>
            <person name="Tominaga H."/>
            <person name="Nishikawa S."/>
            <person name="Eguchi M."/>
            <person name="Hikono H."/>
            <person name="Ogawa Y."/>
        </authorList>
    </citation>
    <scope>NUCLEOTIDE SEQUENCE</scope>
    <source>
        <strain evidence="6">Bano 107</strain>
    </source>
</reference>
<dbReference type="InterPro" id="IPR021520">
    <property type="entry name" value="Stealth_CR2"/>
</dbReference>
<sequence>METVKIDFVVPWVDGSDKEWIRERMKLEGVEGDLVVNDYRDWDIFKYWFRAVETYAPWVNKIYLITYGHLPKFLNIDHPKLKIIKHEDYIPKEYLPTFSSHVIELNLHRIEGLSEHFVYFNDDTFINQPMKPEDFFIDGLPCDSAIINPIVPARYDTISNIMINDIGIINQNFNKKEVMKRDRWKWYNHRNGVLNLLNLMFSPWSRFPGLYQQHLPTSFLKSTFNTVWEKEYDVLDQTCQHQIRDYKYDVNQWLIKEWQMCEGNFMPRNHKIGERFLIDSVEEARKAVKALTSKKYKMVCLNDHYKGEDLEEIINQLTMGFESKLLKSCGYERD</sequence>
<dbReference type="PANTHER" id="PTHR24045:SF0">
    <property type="entry name" value="N-ACETYLGLUCOSAMINE-1-PHOSPHOTRANSFERASE SUBUNITS ALPHA_BETA"/>
    <property type="match status" value="1"/>
</dbReference>
<keyword evidence="3" id="KW-0270">Exopolysaccharide synthesis</keyword>
<dbReference type="Pfam" id="PF17101">
    <property type="entry name" value="Stealth_CR1"/>
    <property type="match status" value="1"/>
</dbReference>
<dbReference type="GO" id="GO:0016772">
    <property type="term" value="F:transferase activity, transferring phosphorus-containing groups"/>
    <property type="evidence" value="ECO:0007669"/>
    <property type="project" value="InterPro"/>
</dbReference>
<name>A0A6S6I6F3_9FIRM</name>
<evidence type="ECO:0000256" key="3">
    <source>
        <dbReference type="ARBA" id="ARBA00023169"/>
    </source>
</evidence>
<comment type="similarity">
    <text evidence="1">Belongs to the stealth family.</text>
</comment>
<organism evidence="6">
    <name type="scientific">Erysipelothrix tonsillarum</name>
    <dbReference type="NCBI Taxonomy" id="38402"/>
    <lineage>
        <taxon>Bacteria</taxon>
        <taxon>Bacillati</taxon>
        <taxon>Bacillota</taxon>
        <taxon>Erysipelotrichia</taxon>
        <taxon>Erysipelotrichales</taxon>
        <taxon>Erysipelotrichaceae</taxon>
        <taxon>Erysipelothrix</taxon>
    </lineage>
</organism>
<dbReference type="AlphaFoldDB" id="A0A6S6I6F3"/>
<keyword evidence="2 6" id="KW-0808">Transferase</keyword>
<feature type="domain" description="Stealth protein CR2 conserved region 2" evidence="4">
    <location>
        <begin position="39"/>
        <end position="137"/>
    </location>
</feature>
<protein>
    <submittedName>
        <fullName evidence="6">Sugar transferase</fullName>
    </submittedName>
</protein>
<evidence type="ECO:0000256" key="2">
    <source>
        <dbReference type="ARBA" id="ARBA00022679"/>
    </source>
</evidence>
<dbReference type="PANTHER" id="PTHR24045">
    <property type="match status" value="1"/>
</dbReference>
<dbReference type="InterPro" id="IPR031358">
    <property type="entry name" value="Stealth_CR1"/>
</dbReference>
<evidence type="ECO:0000259" key="4">
    <source>
        <dbReference type="Pfam" id="PF11380"/>
    </source>
</evidence>
<evidence type="ECO:0000313" key="6">
    <source>
        <dbReference type="EMBL" id="BCB22811.1"/>
    </source>
</evidence>
<dbReference type="Pfam" id="PF11380">
    <property type="entry name" value="Stealth_CR2"/>
    <property type="match status" value="1"/>
</dbReference>
<feature type="domain" description="Stealth protein CR1 conserved region 1" evidence="5">
    <location>
        <begin position="5"/>
        <end position="24"/>
    </location>
</feature>
<dbReference type="InterPro" id="IPR047141">
    <property type="entry name" value="Stealth"/>
</dbReference>